<dbReference type="RefSeq" id="WP_238850744.1">
    <property type="nucleotide sequence ID" value="NZ_JAANHJ010000004.1"/>
</dbReference>
<dbReference type="InterPro" id="IPR043502">
    <property type="entry name" value="DNA/RNA_pol_sf"/>
</dbReference>
<dbReference type="Gene3D" id="3.30.1770.10">
    <property type="entry name" value="TPR 1 domain of DNA polymerase"/>
    <property type="match status" value="1"/>
</dbReference>
<comment type="catalytic activity">
    <reaction evidence="8">
        <text>DNA(n) + a 2'-deoxyribonucleoside 5'-triphosphate = DNA(n+1) + diphosphate</text>
        <dbReference type="Rhea" id="RHEA:22508"/>
        <dbReference type="Rhea" id="RHEA-COMP:17339"/>
        <dbReference type="Rhea" id="RHEA-COMP:17340"/>
        <dbReference type="ChEBI" id="CHEBI:33019"/>
        <dbReference type="ChEBI" id="CHEBI:61560"/>
        <dbReference type="ChEBI" id="CHEBI:173112"/>
        <dbReference type="EC" id="2.7.7.7"/>
    </reaction>
</comment>
<keyword evidence="11" id="KW-1185">Reference proteome</keyword>
<evidence type="ECO:0000256" key="3">
    <source>
        <dbReference type="ARBA" id="ARBA00022679"/>
    </source>
</evidence>
<evidence type="ECO:0000259" key="9">
    <source>
        <dbReference type="Pfam" id="PF03175"/>
    </source>
</evidence>
<dbReference type="EC" id="2.7.7.7" evidence="2"/>
<dbReference type="InterPro" id="IPR023211">
    <property type="entry name" value="DNA_pol_palm_dom_sf"/>
</dbReference>
<keyword evidence="4" id="KW-0548">Nucleotidyltransferase</keyword>
<dbReference type="InterPro" id="IPR012337">
    <property type="entry name" value="RNaseH-like_sf"/>
</dbReference>
<dbReference type="Gene3D" id="1.10.287.690">
    <property type="entry name" value="Helix hairpin bin"/>
    <property type="match status" value="1"/>
</dbReference>
<keyword evidence="6" id="KW-0239">DNA-directed DNA polymerase</keyword>
<dbReference type="InterPro" id="IPR004868">
    <property type="entry name" value="DNA-dir_DNA_pol_B_mt/vir"/>
</dbReference>
<dbReference type="PANTHER" id="PTHR33568">
    <property type="entry name" value="DNA POLYMERASE"/>
    <property type="match status" value="1"/>
</dbReference>
<dbReference type="SUPFAM" id="SSF53098">
    <property type="entry name" value="Ribonuclease H-like"/>
    <property type="match status" value="1"/>
</dbReference>
<evidence type="ECO:0000256" key="5">
    <source>
        <dbReference type="ARBA" id="ARBA00022705"/>
    </source>
</evidence>
<dbReference type="Gene3D" id="4.10.80.20">
    <property type="entry name" value="DNA polymerase, domain 5"/>
    <property type="match status" value="1"/>
</dbReference>
<evidence type="ECO:0000313" key="11">
    <source>
        <dbReference type="Proteomes" id="UP000814367"/>
    </source>
</evidence>
<dbReference type="Pfam" id="PF03175">
    <property type="entry name" value="DNA_pol_B_2"/>
    <property type="match status" value="1"/>
</dbReference>
<sequence length="696" mass="80962">MGKKKKKEINPEDNYTFVYADIETYSPHKDPHFWIAGMKCNGVYTAYDSFEAFFKALIKPIKGQKKVVVFHNSSYDLGIIKHHANKLYGYEINPKKNGQTKSIYDGQTCEIYSDNNVSPVFVIDSKPLLPGSLESYGPIIGMKKGETPIVYDYRKPEDSDYEYLKNDVEMLEKAFTLFDNEKHVVESQLTISSVSYNQIKAEYNTRLGKTNRSNALKRKHSASETEKNHLPLPTYVSEAIKDECRDFFEREHVWSIETKRPVYGISMDVVERFRNKLVRYYSSKLSEEVGAFRKLQKEVVKHLKLKEDNKAYDKDLLDYFFSLVVDDSDKPSGKDLVINYQYSRILETTNSYIAPAMRGGMTYVNPNKVGLLVGHGGVIDVNSLYPFILMNYRIPSKYVGSTNGVKPERDKYYVAQIIQLEATVKPGRHPFLKRSTTFTTDRTYEREIKWCSKKKGKKKKSKSVINTVLCSVDIDWLYENYDVHLIEYGHVFYFEEEPEFIDAVRDHIRHWRKIKENATNPVDKKFAKMMLNTVWGRWGMFEKEVEDAGTKIDVGDKDTNYVSAIFTTAYARVYLNKMMNWFEEDLIYTDTDSVHFVFGNKVKDVEDLKKKLGKLIDPNEFGKWDFEKEFSEAKYMKSKTYAMKIGDKIKTVTAGSRLPELQSLDEFYFGAVYESTENQKLKDGRTIIYKTFYTVK</sequence>
<dbReference type="InterPro" id="IPR036397">
    <property type="entry name" value="RNaseH_sf"/>
</dbReference>
<evidence type="ECO:0000256" key="4">
    <source>
        <dbReference type="ARBA" id="ARBA00022695"/>
    </source>
</evidence>
<feature type="domain" description="DNA-directed DNA polymerase family B mitochondria/virus" evidence="9">
    <location>
        <begin position="350"/>
        <end position="543"/>
    </location>
</feature>
<dbReference type="Gene3D" id="3.90.1600.10">
    <property type="entry name" value="Palm domain of DNA polymerase"/>
    <property type="match status" value="1"/>
</dbReference>
<dbReference type="EMBL" id="JAANHJ010000004">
    <property type="protein sequence ID" value="MCG6226753.1"/>
    <property type="molecule type" value="Genomic_DNA"/>
</dbReference>
<evidence type="ECO:0000256" key="6">
    <source>
        <dbReference type="ARBA" id="ARBA00022932"/>
    </source>
</evidence>
<organism evidence="10 11">
    <name type="scientific">Staphylococcus warneri</name>
    <dbReference type="NCBI Taxonomy" id="1292"/>
    <lineage>
        <taxon>Bacteria</taxon>
        <taxon>Bacillati</taxon>
        <taxon>Bacillota</taxon>
        <taxon>Bacilli</taxon>
        <taxon>Bacillales</taxon>
        <taxon>Staphylococcaceae</taxon>
        <taxon>Staphylococcus</taxon>
    </lineage>
</organism>
<comment type="similarity">
    <text evidence="1">Belongs to the DNA polymerase type-B family.</text>
</comment>
<evidence type="ECO:0000256" key="2">
    <source>
        <dbReference type="ARBA" id="ARBA00012417"/>
    </source>
</evidence>
<dbReference type="Proteomes" id="UP000814367">
    <property type="component" value="Unassembled WGS sequence"/>
</dbReference>
<evidence type="ECO:0000256" key="1">
    <source>
        <dbReference type="ARBA" id="ARBA00005755"/>
    </source>
</evidence>
<comment type="caution">
    <text evidence="10">The sequence shown here is derived from an EMBL/GenBank/DDBJ whole genome shotgun (WGS) entry which is preliminary data.</text>
</comment>
<dbReference type="SUPFAM" id="SSF56672">
    <property type="entry name" value="DNA/RNA polymerases"/>
    <property type="match status" value="1"/>
</dbReference>
<keyword evidence="7" id="KW-0238">DNA-binding</keyword>
<keyword evidence="3" id="KW-0808">Transferase</keyword>
<keyword evidence="5" id="KW-0235">DNA replication</keyword>
<dbReference type="PANTHER" id="PTHR33568:SF3">
    <property type="entry name" value="DNA-DIRECTED DNA POLYMERASE"/>
    <property type="match status" value="1"/>
</dbReference>
<reference evidence="10 11" key="1">
    <citation type="submission" date="2020-03" db="EMBL/GenBank/DDBJ databases">
        <title>Comparative genetics of Staphylococcus warneri persistents from caprine mastitis.</title>
        <authorList>
            <person name="Franca C.A."/>
            <person name="Rosa D.S."/>
            <person name="Silva A."/>
            <person name="Rodrigues D.L.N."/>
            <person name="Santos R.G."/>
            <person name="Castillo R.E.H."/>
            <person name="Moreira M.A.S."/>
            <person name="Lima M.C."/>
            <person name="Gouveia G.V."/>
            <person name="Gouveia J.J.S."/>
            <person name="Souza R.F.S."/>
            <person name="Bertram B."/>
            <person name="Azevedo V."/>
            <person name="Costa M."/>
        </authorList>
    </citation>
    <scope>NUCLEOTIDE SEQUENCE [LARGE SCALE GENOMIC DNA]</scope>
    <source>
        <strain evidence="10 11">Cap 9.2</strain>
    </source>
</reference>
<dbReference type="Gene3D" id="3.30.420.10">
    <property type="entry name" value="Ribonuclease H-like superfamily/Ribonuclease H"/>
    <property type="match status" value="1"/>
</dbReference>
<proteinExistence type="inferred from homology"/>
<name>A0ABS9NJ12_STAWA</name>
<accession>A0ABS9NJ12</accession>
<evidence type="ECO:0000256" key="7">
    <source>
        <dbReference type="ARBA" id="ARBA00023125"/>
    </source>
</evidence>
<evidence type="ECO:0000256" key="8">
    <source>
        <dbReference type="ARBA" id="ARBA00049244"/>
    </source>
</evidence>
<protein>
    <recommendedName>
        <fullName evidence="2">DNA-directed DNA polymerase</fullName>
        <ecNumber evidence="2">2.7.7.7</ecNumber>
    </recommendedName>
</protein>
<gene>
    <name evidence="10" type="ORF">G8J23_12300</name>
</gene>
<evidence type="ECO:0000313" key="10">
    <source>
        <dbReference type="EMBL" id="MCG6226753.1"/>
    </source>
</evidence>